<comment type="caution">
    <text evidence="1">The sequence shown here is derived from an EMBL/GenBank/DDBJ whole genome shotgun (WGS) entry which is preliminary data.</text>
</comment>
<dbReference type="Pfam" id="PF10025">
    <property type="entry name" value="DUF2267"/>
    <property type="match status" value="1"/>
</dbReference>
<reference evidence="2" key="1">
    <citation type="journal article" date="2019" name="Int. J. Syst. Evol. Microbiol.">
        <title>The Global Catalogue of Microorganisms (GCM) 10K type strain sequencing project: providing services to taxonomists for standard genome sequencing and annotation.</title>
        <authorList>
            <consortium name="The Broad Institute Genomics Platform"/>
            <consortium name="The Broad Institute Genome Sequencing Center for Infectious Disease"/>
            <person name="Wu L."/>
            <person name="Ma J."/>
        </authorList>
    </citation>
    <scope>NUCLEOTIDE SEQUENCE [LARGE SCALE GENOMIC DNA]</scope>
    <source>
        <strain evidence="2">KCTC 52640</strain>
    </source>
</reference>
<keyword evidence="2" id="KW-1185">Reference proteome</keyword>
<evidence type="ECO:0000313" key="1">
    <source>
        <dbReference type="EMBL" id="MFC3104533.1"/>
    </source>
</evidence>
<protein>
    <submittedName>
        <fullName evidence="1">DUF2267 domain-containing protein</fullName>
    </submittedName>
</protein>
<proteinExistence type="predicted"/>
<dbReference type="Gene3D" id="1.10.490.110">
    <property type="entry name" value="Uncharacterized conserved protein DUF2267"/>
    <property type="match status" value="1"/>
</dbReference>
<organism evidence="1 2">
    <name type="scientific">Salinisphaera aquimarina</name>
    <dbReference type="NCBI Taxonomy" id="2094031"/>
    <lineage>
        <taxon>Bacteria</taxon>
        <taxon>Pseudomonadati</taxon>
        <taxon>Pseudomonadota</taxon>
        <taxon>Gammaproteobacteria</taxon>
        <taxon>Salinisphaerales</taxon>
        <taxon>Salinisphaeraceae</taxon>
        <taxon>Salinisphaera</taxon>
    </lineage>
</organism>
<gene>
    <name evidence="1" type="ORF">ACFOSU_11615</name>
</gene>
<dbReference type="RefSeq" id="WP_380689758.1">
    <property type="nucleotide sequence ID" value="NZ_JBHRSS010000004.1"/>
</dbReference>
<dbReference type="InterPro" id="IPR018727">
    <property type="entry name" value="DUF2267"/>
</dbReference>
<dbReference type="InterPro" id="IPR038282">
    <property type="entry name" value="DUF2267_sf"/>
</dbReference>
<sequence>MQTDTFVARVSARCPELDPVAAHDVCLITVRALCEHLSQAETERLSAQLPDALGDAAAAGGTENHMRGKTIALDDFLEQLVARTEIDHDTARQLARAVAQTLQQAVRENEIENVTFELPDDLSTLFTA</sequence>
<dbReference type="EMBL" id="JBHRSS010000004">
    <property type="protein sequence ID" value="MFC3104533.1"/>
    <property type="molecule type" value="Genomic_DNA"/>
</dbReference>
<dbReference type="Proteomes" id="UP001595462">
    <property type="component" value="Unassembled WGS sequence"/>
</dbReference>
<evidence type="ECO:0000313" key="2">
    <source>
        <dbReference type="Proteomes" id="UP001595462"/>
    </source>
</evidence>
<name>A0ABV7ERQ8_9GAMM</name>
<accession>A0ABV7ERQ8</accession>